<reference evidence="5 6" key="1">
    <citation type="submission" date="2017-08" db="EMBL/GenBank/DDBJ databases">
        <title>Reclassification of Bisgaard taxon 37 and 44.</title>
        <authorList>
            <person name="Christensen H."/>
        </authorList>
    </citation>
    <scope>NUCLEOTIDE SEQUENCE [LARGE SCALE GENOMIC DNA]</scope>
    <source>
        <strain evidence="5 6">EEAB3T1</strain>
    </source>
</reference>
<keyword evidence="2" id="KW-0255">Endonuclease</keyword>
<evidence type="ECO:0000313" key="5">
    <source>
        <dbReference type="EMBL" id="RIY34978.1"/>
    </source>
</evidence>
<dbReference type="OrthoDB" id="5634909at2"/>
<name>A0A3A1YCR6_9GAMM</name>
<gene>
    <name evidence="5" type="ORF">CKF59_04345</name>
</gene>
<dbReference type="InterPro" id="IPR011335">
    <property type="entry name" value="Restrct_endonuc-II-like"/>
</dbReference>
<dbReference type="Pfam" id="PF02976">
    <property type="entry name" value="MutH"/>
    <property type="match status" value="1"/>
</dbReference>
<evidence type="ECO:0000259" key="4">
    <source>
        <dbReference type="SMART" id="SM00927"/>
    </source>
</evidence>
<dbReference type="SUPFAM" id="SSF52980">
    <property type="entry name" value="Restriction endonuclease-like"/>
    <property type="match status" value="1"/>
</dbReference>
<dbReference type="RefSeq" id="WP_119534753.1">
    <property type="nucleotide sequence ID" value="NZ_NRJF01000114.1"/>
</dbReference>
<dbReference type="InterPro" id="IPR011337">
    <property type="entry name" value="DNA_rep_MutH/RE_typeII_Sau3AI"/>
</dbReference>
<evidence type="ECO:0000313" key="6">
    <source>
        <dbReference type="Proteomes" id="UP000265964"/>
    </source>
</evidence>
<dbReference type="SMART" id="SM00927">
    <property type="entry name" value="MutH"/>
    <property type="match status" value="1"/>
</dbReference>
<evidence type="ECO:0000256" key="2">
    <source>
        <dbReference type="ARBA" id="ARBA00022759"/>
    </source>
</evidence>
<accession>A0A3A1YCR6</accession>
<dbReference type="GO" id="GO:0003677">
    <property type="term" value="F:DNA binding"/>
    <property type="evidence" value="ECO:0007669"/>
    <property type="project" value="InterPro"/>
</dbReference>
<dbReference type="Gene3D" id="3.40.600.10">
    <property type="entry name" value="DNA mismatch repair MutH/Restriction endonuclease, type II"/>
    <property type="match status" value="1"/>
</dbReference>
<dbReference type="Proteomes" id="UP000265964">
    <property type="component" value="Unassembled WGS sequence"/>
</dbReference>
<sequence length="282" mass="32115">MKQQTWILNSNYQASELDKEQYQLFAKSLTSIHASNLMEYEFKIGFELHSSLFNTQVTPSTAPTSLGQLLTYCQQICGKSIEEISHKHNVEMIYSLHENRGWLGNLIEIALGATAGSKPTQDFINLGIELKTLAIATNGKAKSDIFISSLPINKFMLQNWQTSHVLYKLKKILFVPIEYNPDISLAQRRIGKAFLWSPNKEDLAIIKQDWETIMQIITQQDFNALKSNVGQILCVRTKALNTSQAVSIEDTDGFNLNLPPLSFYLRRSFINNIINSNFYEKI</sequence>
<keyword evidence="6" id="KW-1185">Reference proteome</keyword>
<dbReference type="GO" id="GO:0016787">
    <property type="term" value="F:hydrolase activity"/>
    <property type="evidence" value="ECO:0007669"/>
    <property type="project" value="UniProtKB-KW"/>
</dbReference>
<dbReference type="GO" id="GO:0004519">
    <property type="term" value="F:endonuclease activity"/>
    <property type="evidence" value="ECO:0007669"/>
    <property type="project" value="UniProtKB-KW"/>
</dbReference>
<dbReference type="InterPro" id="IPR037057">
    <property type="entry name" value="DNA_rep_MutH/T2_RE_sf"/>
</dbReference>
<protein>
    <recommendedName>
        <fullName evidence="4">DNA mismatch repair MutH/Type II restriction enzyme Sau3AI domain-containing protein</fullName>
    </recommendedName>
</protein>
<keyword evidence="3" id="KW-0378">Hydrolase</keyword>
<proteinExistence type="predicted"/>
<feature type="domain" description="DNA mismatch repair MutH/Type II restriction enzyme Sau3AI" evidence="4">
    <location>
        <begin position="111"/>
        <end position="209"/>
    </location>
</feature>
<comment type="caution">
    <text evidence="5">The sequence shown here is derived from an EMBL/GenBank/DDBJ whole genome shotgun (WGS) entry which is preliminary data.</text>
</comment>
<dbReference type="EMBL" id="NRJF01000114">
    <property type="protein sequence ID" value="RIY34978.1"/>
    <property type="molecule type" value="Genomic_DNA"/>
</dbReference>
<keyword evidence="1" id="KW-0540">Nuclease</keyword>
<evidence type="ECO:0000256" key="1">
    <source>
        <dbReference type="ARBA" id="ARBA00022722"/>
    </source>
</evidence>
<evidence type="ECO:0000256" key="3">
    <source>
        <dbReference type="ARBA" id="ARBA00022801"/>
    </source>
</evidence>
<organism evidence="5 6">
    <name type="scientific">Psittacicella gerlachiana</name>
    <dbReference type="NCBI Taxonomy" id="2028574"/>
    <lineage>
        <taxon>Bacteria</taxon>
        <taxon>Pseudomonadati</taxon>
        <taxon>Pseudomonadota</taxon>
        <taxon>Gammaproteobacteria</taxon>
        <taxon>Pasteurellales</taxon>
        <taxon>Psittacicellaceae</taxon>
        <taxon>Psittacicella</taxon>
    </lineage>
</organism>
<dbReference type="AlphaFoldDB" id="A0A3A1YCR6"/>